<dbReference type="Proteomes" id="UP000053593">
    <property type="component" value="Unassembled WGS sequence"/>
</dbReference>
<evidence type="ECO:0000313" key="2">
    <source>
        <dbReference type="EMBL" id="KIK49807.1"/>
    </source>
</evidence>
<sequence length="86" mass="9443">MDHKSRKAQMKSYPTKLPSKPTRNQMIPSPPSCCPTLHALDPGLQGQQRLEQSPLPFITSLKSFKAHSNHASHHSPAHLNINIAGA</sequence>
<organism evidence="2 3">
    <name type="scientific">Collybiopsis luxurians FD-317 M1</name>
    <dbReference type="NCBI Taxonomy" id="944289"/>
    <lineage>
        <taxon>Eukaryota</taxon>
        <taxon>Fungi</taxon>
        <taxon>Dikarya</taxon>
        <taxon>Basidiomycota</taxon>
        <taxon>Agaricomycotina</taxon>
        <taxon>Agaricomycetes</taxon>
        <taxon>Agaricomycetidae</taxon>
        <taxon>Agaricales</taxon>
        <taxon>Marasmiineae</taxon>
        <taxon>Omphalotaceae</taxon>
        <taxon>Collybiopsis</taxon>
        <taxon>Collybiopsis luxurians</taxon>
    </lineage>
</organism>
<keyword evidence="3" id="KW-1185">Reference proteome</keyword>
<gene>
    <name evidence="2" type="ORF">GYMLUDRAFT_594152</name>
</gene>
<feature type="region of interest" description="Disordered" evidence="1">
    <location>
        <begin position="1"/>
        <end position="31"/>
    </location>
</feature>
<name>A0A0D0BW74_9AGAR</name>
<reference evidence="2 3" key="1">
    <citation type="submission" date="2014-04" db="EMBL/GenBank/DDBJ databases">
        <title>Evolutionary Origins and Diversification of the Mycorrhizal Mutualists.</title>
        <authorList>
            <consortium name="DOE Joint Genome Institute"/>
            <consortium name="Mycorrhizal Genomics Consortium"/>
            <person name="Kohler A."/>
            <person name="Kuo A."/>
            <person name="Nagy L.G."/>
            <person name="Floudas D."/>
            <person name="Copeland A."/>
            <person name="Barry K.W."/>
            <person name="Cichocki N."/>
            <person name="Veneault-Fourrey C."/>
            <person name="LaButti K."/>
            <person name="Lindquist E.A."/>
            <person name="Lipzen A."/>
            <person name="Lundell T."/>
            <person name="Morin E."/>
            <person name="Murat C."/>
            <person name="Riley R."/>
            <person name="Ohm R."/>
            <person name="Sun H."/>
            <person name="Tunlid A."/>
            <person name="Henrissat B."/>
            <person name="Grigoriev I.V."/>
            <person name="Hibbett D.S."/>
            <person name="Martin F."/>
        </authorList>
    </citation>
    <scope>NUCLEOTIDE SEQUENCE [LARGE SCALE GENOMIC DNA]</scope>
    <source>
        <strain evidence="2 3">FD-317 M1</strain>
    </source>
</reference>
<dbReference type="EMBL" id="KN834993">
    <property type="protein sequence ID" value="KIK49807.1"/>
    <property type="molecule type" value="Genomic_DNA"/>
</dbReference>
<dbReference type="HOGENOM" id="CLU_2498094_0_0_1"/>
<protein>
    <submittedName>
        <fullName evidence="2">Uncharacterized protein</fullName>
    </submittedName>
</protein>
<evidence type="ECO:0000313" key="3">
    <source>
        <dbReference type="Proteomes" id="UP000053593"/>
    </source>
</evidence>
<evidence type="ECO:0000256" key="1">
    <source>
        <dbReference type="SAM" id="MobiDB-lite"/>
    </source>
</evidence>
<accession>A0A0D0BW74</accession>
<dbReference type="AlphaFoldDB" id="A0A0D0BW74"/>
<proteinExistence type="predicted"/>